<dbReference type="InterPro" id="IPR052336">
    <property type="entry name" value="MlaD_Phospholipid_Transporter"/>
</dbReference>
<dbReference type="RefSeq" id="WP_185007900.1">
    <property type="nucleotide sequence ID" value="NZ_BAAAUI010000008.1"/>
</dbReference>
<name>A0A7W7CI23_9PSEU</name>
<dbReference type="GO" id="GO:0051701">
    <property type="term" value="P:biological process involved in interaction with host"/>
    <property type="evidence" value="ECO:0007669"/>
    <property type="project" value="TreeGrafter"/>
</dbReference>
<evidence type="ECO:0000313" key="3">
    <source>
        <dbReference type="EMBL" id="MBB4681377.1"/>
    </source>
</evidence>
<dbReference type="InterPro" id="IPR005693">
    <property type="entry name" value="Mce"/>
</dbReference>
<evidence type="ECO:0000259" key="2">
    <source>
        <dbReference type="Pfam" id="PF11887"/>
    </source>
</evidence>
<accession>A0A7W7CI23</accession>
<dbReference type="InterPro" id="IPR003399">
    <property type="entry name" value="Mce/MlaD"/>
</dbReference>
<sequence length="339" mass="35786">MRGLTAPLLKFSLFAVLTVLVTALLAVTISNTTAVGASFYTARFSDVTSLNEGDDVRMSGVRVGKVEGLRLAGRGVVEVQFSVEGRRRIFASATAAIRYRNLVGQRYLALDQGSGTTATLPPDGTIALDRTKPALDLTMLFNGFKPLFQALNPEDVNKLSFEIVQVLQGEGGTVDSLLARTASLTSTIAAKDKVIGDLINNLNTVLTTVNSRGDQLSTLIGTMQKLVSGLAADRKPIGEAINSMSELSGATADLLNKARAPLKADIAGLGALSGNLMEQPKLLTEFLDRLPTKFEAIGRIGSYGSWFNFFLCSASAPGVPPAQGGPPVGIPLTQERCKG</sequence>
<dbReference type="NCBIfam" id="TIGR00996">
    <property type="entry name" value="Mtu_fam_mce"/>
    <property type="match status" value="1"/>
</dbReference>
<organism evidence="3 4">
    <name type="scientific">Crossiella cryophila</name>
    <dbReference type="NCBI Taxonomy" id="43355"/>
    <lineage>
        <taxon>Bacteria</taxon>
        <taxon>Bacillati</taxon>
        <taxon>Actinomycetota</taxon>
        <taxon>Actinomycetes</taxon>
        <taxon>Pseudonocardiales</taxon>
        <taxon>Pseudonocardiaceae</taxon>
        <taxon>Crossiella</taxon>
    </lineage>
</organism>
<feature type="domain" description="Mammalian cell entry C-terminal" evidence="2">
    <location>
        <begin position="118"/>
        <end position="321"/>
    </location>
</feature>
<dbReference type="Pfam" id="PF02470">
    <property type="entry name" value="MlaD"/>
    <property type="match status" value="1"/>
</dbReference>
<dbReference type="PANTHER" id="PTHR33371:SF17">
    <property type="entry name" value="MCE-FAMILY PROTEIN MCE1B"/>
    <property type="match status" value="1"/>
</dbReference>
<dbReference type="EMBL" id="JACHMH010000001">
    <property type="protein sequence ID" value="MBB4681377.1"/>
    <property type="molecule type" value="Genomic_DNA"/>
</dbReference>
<dbReference type="InterPro" id="IPR024516">
    <property type="entry name" value="Mce_C"/>
</dbReference>
<keyword evidence="4" id="KW-1185">Reference proteome</keyword>
<evidence type="ECO:0000313" key="4">
    <source>
        <dbReference type="Proteomes" id="UP000533598"/>
    </source>
</evidence>
<dbReference type="AlphaFoldDB" id="A0A7W7CI23"/>
<dbReference type="Pfam" id="PF11887">
    <property type="entry name" value="Mce4_CUP1"/>
    <property type="match status" value="1"/>
</dbReference>
<dbReference type="GO" id="GO:0005576">
    <property type="term" value="C:extracellular region"/>
    <property type="evidence" value="ECO:0007669"/>
    <property type="project" value="TreeGrafter"/>
</dbReference>
<protein>
    <submittedName>
        <fullName evidence="3">Phospholipid/cholesterol/gamma-HCH transport system substrate-binding protein</fullName>
    </submittedName>
</protein>
<gene>
    <name evidence="3" type="ORF">HNR67_007495</name>
</gene>
<proteinExistence type="predicted"/>
<feature type="domain" description="Mce/MlaD" evidence="1">
    <location>
        <begin position="40"/>
        <end position="113"/>
    </location>
</feature>
<dbReference type="Proteomes" id="UP000533598">
    <property type="component" value="Unassembled WGS sequence"/>
</dbReference>
<dbReference type="PANTHER" id="PTHR33371">
    <property type="entry name" value="INTERMEMBRANE PHOSPHOLIPID TRANSPORT SYSTEM BINDING PROTEIN MLAD-RELATED"/>
    <property type="match status" value="1"/>
</dbReference>
<comment type="caution">
    <text evidence="3">The sequence shown here is derived from an EMBL/GenBank/DDBJ whole genome shotgun (WGS) entry which is preliminary data.</text>
</comment>
<evidence type="ECO:0000259" key="1">
    <source>
        <dbReference type="Pfam" id="PF02470"/>
    </source>
</evidence>
<reference evidence="3 4" key="1">
    <citation type="submission" date="2020-08" db="EMBL/GenBank/DDBJ databases">
        <title>Sequencing the genomes of 1000 actinobacteria strains.</title>
        <authorList>
            <person name="Klenk H.-P."/>
        </authorList>
    </citation>
    <scope>NUCLEOTIDE SEQUENCE [LARGE SCALE GENOMIC DNA]</scope>
    <source>
        <strain evidence="3 4">DSM 44230</strain>
    </source>
</reference>